<evidence type="ECO:0000313" key="5">
    <source>
        <dbReference type="EMBL" id="MDT0557479.1"/>
    </source>
</evidence>
<dbReference type="InterPro" id="IPR013595">
    <property type="entry name" value="Pept_S33_TAP-like_C"/>
</dbReference>
<feature type="chain" id="PRO_5046314909" description="Proline iminopeptidase" evidence="2">
    <location>
        <begin position="21"/>
        <end position="472"/>
    </location>
</feature>
<evidence type="ECO:0000259" key="4">
    <source>
        <dbReference type="Pfam" id="PF08386"/>
    </source>
</evidence>
<dbReference type="EMBL" id="JAVRIA010000001">
    <property type="protein sequence ID" value="MDT0557479.1"/>
    <property type="molecule type" value="Genomic_DNA"/>
</dbReference>
<dbReference type="Pfam" id="PF08386">
    <property type="entry name" value="Abhydrolase_4"/>
    <property type="match status" value="1"/>
</dbReference>
<evidence type="ECO:0000259" key="3">
    <source>
        <dbReference type="Pfam" id="PF00561"/>
    </source>
</evidence>
<dbReference type="RefSeq" id="WP_311426246.1">
    <property type="nucleotide sequence ID" value="NZ_JAVRIA010000001.1"/>
</dbReference>
<evidence type="ECO:0000256" key="2">
    <source>
        <dbReference type="SAM" id="SignalP"/>
    </source>
</evidence>
<dbReference type="InterPro" id="IPR000073">
    <property type="entry name" value="AB_hydrolase_1"/>
</dbReference>
<keyword evidence="2" id="KW-0732">Signal</keyword>
<keyword evidence="6" id="KW-1185">Reference proteome</keyword>
<keyword evidence="5" id="KW-0378">Hydrolase</keyword>
<dbReference type="PANTHER" id="PTHR43722:SF1">
    <property type="entry name" value="PROLINE IMINOPEPTIDASE"/>
    <property type="match status" value="1"/>
</dbReference>
<dbReference type="InterPro" id="IPR029058">
    <property type="entry name" value="AB_hydrolase_fold"/>
</dbReference>
<proteinExistence type="predicted"/>
<feature type="domain" description="AB hydrolase-1" evidence="3">
    <location>
        <begin position="74"/>
        <end position="215"/>
    </location>
</feature>
<comment type="caution">
    <text evidence="5">The sequence shown here is derived from an EMBL/GenBank/DDBJ whole genome shotgun (WGS) entry which is preliminary data.</text>
</comment>
<evidence type="ECO:0000256" key="1">
    <source>
        <dbReference type="ARBA" id="ARBA00021843"/>
    </source>
</evidence>
<feature type="signal peptide" evidence="2">
    <location>
        <begin position="1"/>
        <end position="20"/>
    </location>
</feature>
<reference evidence="5 6" key="1">
    <citation type="submission" date="2023-09" db="EMBL/GenBank/DDBJ databases">
        <authorList>
            <person name="Rey-Velasco X."/>
        </authorList>
    </citation>
    <scope>NUCLEOTIDE SEQUENCE [LARGE SCALE GENOMIC DNA]</scope>
    <source>
        <strain evidence="5 6">W332</strain>
    </source>
</reference>
<feature type="domain" description="Peptidase S33 tripeptidyl aminopeptidase-like C-terminal" evidence="4">
    <location>
        <begin position="379"/>
        <end position="459"/>
    </location>
</feature>
<dbReference type="InterPro" id="IPR005944">
    <property type="entry name" value="Pro_iminopeptidase"/>
</dbReference>
<organism evidence="5 6">
    <name type="scientific">Microcosmobacter mediterraneus</name>
    <dbReference type="NCBI Taxonomy" id="3075607"/>
    <lineage>
        <taxon>Bacteria</taxon>
        <taxon>Pseudomonadati</taxon>
        <taxon>Bacteroidota</taxon>
        <taxon>Flavobacteriia</taxon>
        <taxon>Flavobacteriales</taxon>
        <taxon>Flavobacteriaceae</taxon>
        <taxon>Microcosmobacter</taxon>
    </lineage>
</organism>
<protein>
    <recommendedName>
        <fullName evidence="1">Proline iminopeptidase</fullName>
    </recommendedName>
</protein>
<gene>
    <name evidence="5" type="ORF">RM697_02390</name>
</gene>
<name>A0ABU2YH39_9FLAO</name>
<evidence type="ECO:0000313" key="6">
    <source>
        <dbReference type="Proteomes" id="UP001259492"/>
    </source>
</evidence>
<dbReference type="Proteomes" id="UP001259492">
    <property type="component" value="Unassembled WGS sequence"/>
</dbReference>
<dbReference type="Gene3D" id="3.40.50.1820">
    <property type="entry name" value="alpha/beta hydrolase"/>
    <property type="match status" value="1"/>
</dbReference>
<dbReference type="Pfam" id="PF00561">
    <property type="entry name" value="Abhydrolase_1"/>
    <property type="match status" value="1"/>
</dbReference>
<sequence>MRLQSLLLCFLFLATWSCQSQDNDSCEFKDKITIPYDDCGYVEVPNTWSDLSQGYTKIAYIVFKSKSENPKEDPVVFVQGGPGGNVLPSAHLYANINLDADRDFILYDQRGIGFSNEICPGLSASFLELMASDITLDKEDEALLEASSDCIKSLKDQSFKMAFGTTESAKDLEALRKHLGYKQLNLFGGSYGTRLSMKYMELYPNSVRTAILSGLFPPEIRLYDKIYTNINRSIELLFTTCKQDADCNTKYPNLKLEFEAICKALDKQPKTFLIGETNFVINKQDFLLLLQQLLYDRQTIANTPNFIMAFKSGNTEVLSQSIQAFAARLSVINVATYWSVNSLDEKKFKNKSLLQKDAAQYPLLSSGISLFGSDPDVMKHWPSNTADQTPMIALKSDIPTLLISGEWDPVTPPSNGEIVLKSLKNGSHVVFPNDGHCPINLCFFNMAKGFLNNPLEKVDDACAKTPNPIQFN</sequence>
<dbReference type="GO" id="GO:0016787">
    <property type="term" value="F:hydrolase activity"/>
    <property type="evidence" value="ECO:0007669"/>
    <property type="project" value="UniProtKB-KW"/>
</dbReference>
<dbReference type="PANTHER" id="PTHR43722">
    <property type="entry name" value="PROLINE IMINOPEPTIDASE"/>
    <property type="match status" value="1"/>
</dbReference>
<dbReference type="SUPFAM" id="SSF53474">
    <property type="entry name" value="alpha/beta-Hydrolases"/>
    <property type="match status" value="1"/>
</dbReference>
<accession>A0ABU2YH39</accession>